<reference evidence="2" key="1">
    <citation type="submission" date="2016-10" db="EMBL/GenBank/DDBJ databases">
        <authorList>
            <person name="Varghese N."/>
        </authorList>
    </citation>
    <scope>NUCLEOTIDE SEQUENCE [LARGE SCALE GENOMIC DNA]</scope>
    <source>
        <strain evidence="2">DSM 20406</strain>
    </source>
</reference>
<sequence length="185" mass="20391">MEKNNVNFGKPKVGGAIFIAPLNGTTAPTMPKSAKEELGAMFKNAGYVEDGGIKSTIKKDVDIKYAWGGTAIGANNKKTEVTMQIPLIESRNEDVLKFVFGDSNVKTDENGIAVDINGNDETEWMVVIDMATRGGKLHRIVIPDCIITSLGDISYKDDDIVKYETTVTALAYDNNNNYQKEYWEK</sequence>
<evidence type="ECO:0000313" key="2">
    <source>
        <dbReference type="Proteomes" id="UP000183028"/>
    </source>
</evidence>
<dbReference type="Pfam" id="PF25681">
    <property type="entry name" value="Phage_TTP_17"/>
    <property type="match status" value="1"/>
</dbReference>
<keyword evidence="2" id="KW-1185">Reference proteome</keyword>
<dbReference type="Proteomes" id="UP000183028">
    <property type="component" value="Unassembled WGS sequence"/>
</dbReference>
<gene>
    <name evidence="1" type="ORF">SAMN04487834_104025</name>
</gene>
<evidence type="ECO:0008006" key="3">
    <source>
        <dbReference type="Google" id="ProtNLM"/>
    </source>
</evidence>
<evidence type="ECO:0000313" key="1">
    <source>
        <dbReference type="EMBL" id="SEI97310.1"/>
    </source>
</evidence>
<organism evidence="1 2">
    <name type="scientific">Sharpea azabuensis</name>
    <dbReference type="NCBI Taxonomy" id="322505"/>
    <lineage>
        <taxon>Bacteria</taxon>
        <taxon>Bacillati</taxon>
        <taxon>Bacillota</taxon>
        <taxon>Erysipelotrichia</taxon>
        <taxon>Erysipelotrichales</taxon>
        <taxon>Coprobacillaceae</taxon>
        <taxon>Sharpea</taxon>
    </lineage>
</organism>
<proteinExistence type="predicted"/>
<protein>
    <recommendedName>
        <fullName evidence="3">Phage tail protein</fullName>
    </recommendedName>
</protein>
<dbReference type="InterPro" id="IPR058154">
    <property type="entry name" value="Bxb1_TTP-like"/>
</dbReference>
<dbReference type="EMBL" id="FNYK01000040">
    <property type="protein sequence ID" value="SEI97310.1"/>
    <property type="molecule type" value="Genomic_DNA"/>
</dbReference>
<dbReference type="OrthoDB" id="2184509at2"/>
<dbReference type="AlphaFoldDB" id="A0A1H6V9H0"/>
<name>A0A1H6V9H0_9FIRM</name>
<dbReference type="RefSeq" id="WP_074732368.1">
    <property type="nucleotide sequence ID" value="NZ_FNYK01000040.1"/>
</dbReference>
<accession>A0A1H6V9H0</accession>